<keyword evidence="1" id="KW-1133">Transmembrane helix</keyword>
<proteinExistence type="predicted"/>
<evidence type="ECO:0000256" key="1">
    <source>
        <dbReference type="SAM" id="Phobius"/>
    </source>
</evidence>
<dbReference type="GeneID" id="65112474"/>
<evidence type="ECO:0000313" key="3">
    <source>
        <dbReference type="Proteomes" id="UP000246622"/>
    </source>
</evidence>
<evidence type="ECO:0000313" key="2">
    <source>
        <dbReference type="EMBL" id="AWD92117.1"/>
    </source>
</evidence>
<dbReference type="RefSeq" id="YP_010094864.1">
    <property type="nucleotide sequence ID" value="NC_055742.1"/>
</dbReference>
<keyword evidence="3" id="KW-1185">Reference proteome</keyword>
<reference evidence="2 3" key="1">
    <citation type="submission" date="2018-03" db="EMBL/GenBank/DDBJ databases">
        <title>Complete genome sequence analysis of Enterobacteria phage IME341.</title>
        <authorList>
            <person name="Li P."/>
            <person name="Wang J."/>
            <person name="Tong Y."/>
        </authorList>
    </citation>
    <scope>NUCLEOTIDE SEQUENCE [LARGE SCALE GENOMIC DNA]</scope>
</reference>
<dbReference type="EMBL" id="MH051917">
    <property type="protein sequence ID" value="AWD92117.1"/>
    <property type="molecule type" value="Genomic_DNA"/>
</dbReference>
<dbReference type="KEGG" id="vg:65112474"/>
<keyword evidence="1" id="KW-0472">Membrane</keyword>
<organism evidence="2 3">
    <name type="scientific">Enterobacteria phage vB_EcoM_IME341</name>
    <dbReference type="NCBI Taxonomy" id="2163891"/>
    <lineage>
        <taxon>Viruses</taxon>
        <taxon>Duplodnaviria</taxon>
        <taxon>Heunggongvirae</taxon>
        <taxon>Uroviricota</taxon>
        <taxon>Caudoviricetes</taxon>
        <taxon>Pantevenvirales</taxon>
        <taxon>Straboviridae</taxon>
        <taxon>Tevenvirinae</taxon>
        <taxon>Dhakavirus</taxon>
        <taxon>Dhakavirus ime348</taxon>
    </lineage>
</organism>
<sequence length="42" mass="4671">MEINSGGEAVFATFIWPVLVLFGIVSIVTWPLAKLYEKLFGL</sequence>
<protein>
    <submittedName>
        <fullName evidence="2">Uncharacterized protein</fullName>
    </submittedName>
</protein>
<feature type="transmembrane region" description="Helical" evidence="1">
    <location>
        <begin position="14"/>
        <end position="33"/>
    </location>
</feature>
<dbReference type="Proteomes" id="UP000246622">
    <property type="component" value="Segment"/>
</dbReference>
<name>A0A2S1GRU4_9CAUD</name>
<accession>A0A2S1GRU4</accession>
<keyword evidence="1" id="KW-0812">Transmembrane</keyword>